<dbReference type="Pfam" id="PF01546">
    <property type="entry name" value="Peptidase_M20"/>
    <property type="match status" value="1"/>
</dbReference>
<evidence type="ECO:0000256" key="5">
    <source>
        <dbReference type="ARBA" id="ARBA00022605"/>
    </source>
</evidence>
<dbReference type="SUPFAM" id="SSF53187">
    <property type="entry name" value="Zn-dependent exopeptidases"/>
    <property type="match status" value="1"/>
</dbReference>
<dbReference type="KEGG" id="plei:Q9312_14735"/>
<comment type="cofactor">
    <cofactor evidence="1">
        <name>Zn(2+)</name>
        <dbReference type="ChEBI" id="CHEBI:29105"/>
    </cofactor>
</comment>
<organism evidence="11 12">
    <name type="scientific">Pleionea litopenaei</name>
    <dbReference type="NCBI Taxonomy" id="3070815"/>
    <lineage>
        <taxon>Bacteria</taxon>
        <taxon>Pseudomonadati</taxon>
        <taxon>Pseudomonadota</taxon>
        <taxon>Gammaproteobacteria</taxon>
        <taxon>Oceanospirillales</taxon>
        <taxon>Pleioneaceae</taxon>
        <taxon>Pleionea</taxon>
    </lineage>
</organism>
<dbReference type="EMBL" id="CP133548">
    <property type="protein sequence ID" value="WMS86475.1"/>
    <property type="molecule type" value="Genomic_DNA"/>
</dbReference>
<evidence type="ECO:0000313" key="12">
    <source>
        <dbReference type="Proteomes" id="UP001239782"/>
    </source>
</evidence>
<reference evidence="11 12" key="1">
    <citation type="submission" date="2023-08" db="EMBL/GenBank/DDBJ databases">
        <title>Pleionea litopenaei sp. nov., isolated from stomach of juvenile Litopenaeus vannamei.</title>
        <authorList>
            <person name="Rho A.M."/>
            <person name="Hwang C.Y."/>
        </authorList>
    </citation>
    <scope>NUCLEOTIDE SEQUENCE [LARGE SCALE GENOMIC DNA]</scope>
    <source>
        <strain evidence="11 12">HL-JVS1</strain>
    </source>
</reference>
<name>A0AA51RRX0_9GAMM</name>
<dbReference type="GO" id="GO:0006526">
    <property type="term" value="P:L-arginine biosynthetic process"/>
    <property type="evidence" value="ECO:0007669"/>
    <property type="project" value="UniProtKB-KW"/>
</dbReference>
<gene>
    <name evidence="11" type="primary">argE</name>
    <name evidence="11" type="ORF">Q9312_14735</name>
</gene>
<evidence type="ECO:0000256" key="3">
    <source>
        <dbReference type="ARBA" id="ARBA00022490"/>
    </source>
</evidence>
<proteinExistence type="inferred from homology"/>
<keyword evidence="6" id="KW-0479">Metal-binding</keyword>
<evidence type="ECO:0000256" key="8">
    <source>
        <dbReference type="ARBA" id="ARBA00022833"/>
    </source>
</evidence>
<keyword evidence="8" id="KW-0862">Zinc</keyword>
<dbReference type="InterPro" id="IPR011650">
    <property type="entry name" value="Peptidase_M20_dimer"/>
</dbReference>
<dbReference type="GO" id="GO:0008777">
    <property type="term" value="F:acetylornithine deacetylase activity"/>
    <property type="evidence" value="ECO:0007669"/>
    <property type="project" value="UniProtKB-EC"/>
</dbReference>
<dbReference type="PANTHER" id="PTHR43808">
    <property type="entry name" value="ACETYLORNITHINE DEACETYLASE"/>
    <property type="match status" value="1"/>
</dbReference>
<dbReference type="InterPro" id="IPR050072">
    <property type="entry name" value="Peptidase_M20A"/>
</dbReference>
<dbReference type="RefSeq" id="WP_309201620.1">
    <property type="nucleotide sequence ID" value="NZ_CP133548.1"/>
</dbReference>
<dbReference type="Gene3D" id="3.30.70.360">
    <property type="match status" value="1"/>
</dbReference>
<feature type="domain" description="Peptidase M20 dimerisation" evidence="10">
    <location>
        <begin position="177"/>
        <end position="285"/>
    </location>
</feature>
<keyword evidence="9" id="KW-0170">Cobalt</keyword>
<comment type="similarity">
    <text evidence="2">Belongs to the peptidase M20A family. ArgE subfamily.</text>
</comment>
<accession>A0AA51RRX0</accession>
<evidence type="ECO:0000313" key="11">
    <source>
        <dbReference type="EMBL" id="WMS86475.1"/>
    </source>
</evidence>
<evidence type="ECO:0000256" key="7">
    <source>
        <dbReference type="ARBA" id="ARBA00022801"/>
    </source>
</evidence>
<dbReference type="InterPro" id="IPR010169">
    <property type="entry name" value="AcOrn-deacetyl"/>
</dbReference>
<dbReference type="NCBIfam" id="TIGR01892">
    <property type="entry name" value="AcOrn-deacetyl"/>
    <property type="match status" value="1"/>
</dbReference>
<dbReference type="CDD" id="cd03894">
    <property type="entry name" value="M20_ArgE"/>
    <property type="match status" value="1"/>
</dbReference>
<sequence>MFRSKILHNLLKPLVGNNTVSADQPSMDQPNKPYLEVLADWLEPLGFNIHLSPVPESNQKWNLVAHRPGLDTQEGGIAFIGHSDTVTADLSQWHHDPWQLQQQEDRFAGLGTTDMKSFFAVVTAMLQQLPNTSKPMTIIATADEETSMAGARAIKQHQLRRPDLAIIGEPTSMIPIISHKGYLAYRLTIKGAGGHSSNNSEQVNCLNALFSAASQLHRVAAKLRQYCDPRFSVPEATMNFGTLNAGDSVNRICASAELCFDIRPIPGLDPTEITIWLQHAIKEGLKGFQVNYTLTDLYPPVHGFSSSLPIDLQAHLSQCCGHPCHTANYVTEAGFIEQLGTPTIILGPGDIAQAHTPNEWISFEQLYRAEQIYQKLLLRFSG</sequence>
<evidence type="ECO:0000256" key="2">
    <source>
        <dbReference type="ARBA" id="ARBA00005691"/>
    </source>
</evidence>
<dbReference type="InterPro" id="IPR001261">
    <property type="entry name" value="ArgE/DapE_CS"/>
</dbReference>
<keyword evidence="5" id="KW-0028">Amino-acid biosynthesis</keyword>
<dbReference type="PROSITE" id="PS00758">
    <property type="entry name" value="ARGE_DAPE_CPG2_1"/>
    <property type="match status" value="1"/>
</dbReference>
<protein>
    <submittedName>
        <fullName evidence="11">Acetylornithine deacetylase</fullName>
        <ecNumber evidence="11">3.5.1.16</ecNumber>
    </submittedName>
</protein>
<dbReference type="InterPro" id="IPR002933">
    <property type="entry name" value="Peptidase_M20"/>
</dbReference>
<dbReference type="Proteomes" id="UP001239782">
    <property type="component" value="Chromosome"/>
</dbReference>
<dbReference type="SUPFAM" id="SSF55031">
    <property type="entry name" value="Bacterial exopeptidase dimerisation domain"/>
    <property type="match status" value="1"/>
</dbReference>
<dbReference type="PANTHER" id="PTHR43808:SF1">
    <property type="entry name" value="ACETYLORNITHINE DEACETYLASE"/>
    <property type="match status" value="1"/>
</dbReference>
<dbReference type="InterPro" id="IPR036264">
    <property type="entry name" value="Bact_exopeptidase_dim_dom"/>
</dbReference>
<keyword evidence="12" id="KW-1185">Reference proteome</keyword>
<dbReference type="Pfam" id="PF07687">
    <property type="entry name" value="M20_dimer"/>
    <property type="match status" value="1"/>
</dbReference>
<keyword evidence="3" id="KW-0963">Cytoplasm</keyword>
<keyword evidence="4" id="KW-0055">Arginine biosynthesis</keyword>
<dbReference type="Gene3D" id="3.40.630.10">
    <property type="entry name" value="Zn peptidases"/>
    <property type="match status" value="1"/>
</dbReference>
<dbReference type="GO" id="GO:0046872">
    <property type="term" value="F:metal ion binding"/>
    <property type="evidence" value="ECO:0007669"/>
    <property type="project" value="UniProtKB-KW"/>
</dbReference>
<dbReference type="EC" id="3.5.1.16" evidence="11"/>
<keyword evidence="7 11" id="KW-0378">Hydrolase</keyword>
<evidence type="ECO:0000259" key="10">
    <source>
        <dbReference type="Pfam" id="PF07687"/>
    </source>
</evidence>
<evidence type="ECO:0000256" key="4">
    <source>
        <dbReference type="ARBA" id="ARBA00022571"/>
    </source>
</evidence>
<evidence type="ECO:0000256" key="1">
    <source>
        <dbReference type="ARBA" id="ARBA00001947"/>
    </source>
</evidence>
<evidence type="ECO:0000256" key="9">
    <source>
        <dbReference type="ARBA" id="ARBA00023285"/>
    </source>
</evidence>
<dbReference type="AlphaFoldDB" id="A0AA51RRX0"/>
<evidence type="ECO:0000256" key="6">
    <source>
        <dbReference type="ARBA" id="ARBA00022723"/>
    </source>
</evidence>